<comment type="caution">
    <text evidence="2">The sequence shown here is derived from an EMBL/GenBank/DDBJ whole genome shotgun (WGS) entry which is preliminary data.</text>
</comment>
<sequence length="410" mass="43599">MPTIAIVGAGVAGLHLALHLQKEGLDVSLYEERTPDEIRTGRLPSTVGLSPPTRARQRALGVAHWEGPEHATRTIRIRVAAAPALDFVGRLADQALFIDMRVYLPQLLEDFVARGGRVVRASLDAAGVRGLAAGHDLVVVATGRAGLTELFSKVPERSPHAAPMRRLFAGIVRGLRMPPGPMEFMFQLSPGHGEIFENQYITLGGIAPSLLIEAIPGGALEPITRMRYEDDPARFDAALLDAVLAHAPLTAERVDRASFGLAGPRDYLTGAVTPVVRRAYAPLGGERFALALGDLHITYDPITGQGANMATLAASLAAEQIAGQAAAGAAFDEAFCADLEDRLWSALRPATEWTNAFLLPPPDHALALLAAAARSQPVADAFATNFSYPERQWAILSSPEATASFIASHA</sequence>
<dbReference type="Proteomes" id="UP001217485">
    <property type="component" value="Unassembled WGS sequence"/>
</dbReference>
<proteinExistence type="predicted"/>
<feature type="domain" description="Styrene monooxygenase StyA putative substrate binding" evidence="1">
    <location>
        <begin position="143"/>
        <end position="253"/>
    </location>
</feature>
<keyword evidence="3" id="KW-1185">Reference proteome</keyword>
<protein>
    <submittedName>
        <fullName evidence="2">NAD(P)-binding protein</fullName>
    </submittedName>
</protein>
<dbReference type="Pfam" id="PF17885">
    <property type="entry name" value="Smoa_sbd"/>
    <property type="match status" value="1"/>
</dbReference>
<dbReference type="InterPro" id="IPR041654">
    <property type="entry name" value="StyA_sbd"/>
</dbReference>
<evidence type="ECO:0000259" key="1">
    <source>
        <dbReference type="Pfam" id="PF17885"/>
    </source>
</evidence>
<accession>A0ABT5CAG4</accession>
<dbReference type="EMBL" id="JAQNDK010000004">
    <property type="protein sequence ID" value="MDC0682968.1"/>
    <property type="molecule type" value="Genomic_DNA"/>
</dbReference>
<evidence type="ECO:0000313" key="3">
    <source>
        <dbReference type="Proteomes" id="UP001217485"/>
    </source>
</evidence>
<organism evidence="2 3">
    <name type="scientific">Sorangium atrum</name>
    <dbReference type="NCBI Taxonomy" id="2995308"/>
    <lineage>
        <taxon>Bacteria</taxon>
        <taxon>Pseudomonadati</taxon>
        <taxon>Myxococcota</taxon>
        <taxon>Polyangia</taxon>
        <taxon>Polyangiales</taxon>
        <taxon>Polyangiaceae</taxon>
        <taxon>Sorangium</taxon>
    </lineage>
</organism>
<dbReference type="RefSeq" id="WP_272101118.1">
    <property type="nucleotide sequence ID" value="NZ_JAQNDK010000004.1"/>
</dbReference>
<dbReference type="SUPFAM" id="SSF51905">
    <property type="entry name" value="FAD/NAD(P)-binding domain"/>
    <property type="match status" value="1"/>
</dbReference>
<dbReference type="PRINTS" id="PR00420">
    <property type="entry name" value="RNGMNOXGNASE"/>
</dbReference>
<dbReference type="Gene3D" id="6.10.250.650">
    <property type="match status" value="1"/>
</dbReference>
<dbReference type="Gene3D" id="3.30.9.40">
    <property type="match status" value="1"/>
</dbReference>
<evidence type="ECO:0000313" key="2">
    <source>
        <dbReference type="EMBL" id="MDC0682968.1"/>
    </source>
</evidence>
<dbReference type="Gene3D" id="3.50.50.60">
    <property type="entry name" value="FAD/NAD(P)-binding domain"/>
    <property type="match status" value="2"/>
</dbReference>
<reference evidence="2 3" key="1">
    <citation type="submission" date="2023-01" db="EMBL/GenBank/DDBJ databases">
        <title>Minimal conservation of predation-associated metabolite biosynthetic gene clusters underscores biosynthetic potential of Myxococcota including descriptions for ten novel species: Archangium lansinium sp. nov., Myxococcus landrumus sp. nov., Nannocystis bai.</title>
        <authorList>
            <person name="Ahearne A."/>
            <person name="Stevens C."/>
            <person name="Dowd S."/>
        </authorList>
    </citation>
    <scope>NUCLEOTIDE SEQUENCE [LARGE SCALE GENOMIC DNA]</scope>
    <source>
        <strain evidence="2 3">WIWO2</strain>
    </source>
</reference>
<dbReference type="Pfam" id="PF13450">
    <property type="entry name" value="NAD_binding_8"/>
    <property type="match status" value="1"/>
</dbReference>
<dbReference type="InterPro" id="IPR036188">
    <property type="entry name" value="FAD/NAD-bd_sf"/>
</dbReference>
<name>A0ABT5CAG4_9BACT</name>
<gene>
    <name evidence="2" type="ORF">POL72_34895</name>
</gene>